<keyword evidence="2" id="KW-0812">Transmembrane</keyword>
<name>A0A9W6ES42_ASPTU</name>
<dbReference type="InterPro" id="IPR036259">
    <property type="entry name" value="MFS_trans_sf"/>
</dbReference>
<gene>
    <name evidence="4" type="ORF">AtubIFM56815_005954</name>
</gene>
<keyword evidence="2" id="KW-1133">Transmembrane helix</keyword>
<accession>A0A9W6ES42</accession>
<dbReference type="SUPFAM" id="SSF103473">
    <property type="entry name" value="MFS general substrate transporter"/>
    <property type="match status" value="1"/>
</dbReference>
<evidence type="ECO:0000313" key="4">
    <source>
        <dbReference type="EMBL" id="GLA90389.1"/>
    </source>
</evidence>
<feature type="domain" description="Major facilitator superfamily (MFS) profile" evidence="3">
    <location>
        <begin position="1"/>
        <end position="197"/>
    </location>
</feature>
<keyword evidence="2" id="KW-0472">Membrane</keyword>
<dbReference type="PROSITE" id="PS50850">
    <property type="entry name" value="MFS"/>
    <property type="match status" value="1"/>
</dbReference>
<organism evidence="4 5">
    <name type="scientific">Aspergillus tubingensis</name>
    <dbReference type="NCBI Taxonomy" id="5068"/>
    <lineage>
        <taxon>Eukaryota</taxon>
        <taxon>Fungi</taxon>
        <taxon>Dikarya</taxon>
        <taxon>Ascomycota</taxon>
        <taxon>Pezizomycotina</taxon>
        <taxon>Eurotiomycetes</taxon>
        <taxon>Eurotiomycetidae</taxon>
        <taxon>Eurotiales</taxon>
        <taxon>Aspergillaceae</taxon>
        <taxon>Aspergillus</taxon>
        <taxon>Aspergillus subgen. Circumdati</taxon>
    </lineage>
</organism>
<protein>
    <recommendedName>
        <fullName evidence="3">Major facilitator superfamily (MFS) profile domain-containing protein</fullName>
    </recommendedName>
</protein>
<evidence type="ECO:0000259" key="3">
    <source>
        <dbReference type="PROSITE" id="PS50850"/>
    </source>
</evidence>
<dbReference type="Gene3D" id="1.20.1250.20">
    <property type="entry name" value="MFS general substrate transporter like domains"/>
    <property type="match status" value="1"/>
</dbReference>
<comment type="caution">
    <text evidence="4">The sequence shown here is derived from an EMBL/GenBank/DDBJ whole genome shotgun (WGS) entry which is preliminary data.</text>
</comment>
<dbReference type="Pfam" id="PF07690">
    <property type="entry name" value="MFS_1"/>
    <property type="match status" value="1"/>
</dbReference>
<feature type="transmembrane region" description="Helical" evidence="2">
    <location>
        <begin position="162"/>
        <end position="182"/>
    </location>
</feature>
<feature type="transmembrane region" description="Helical" evidence="2">
    <location>
        <begin position="29"/>
        <end position="56"/>
    </location>
</feature>
<evidence type="ECO:0000256" key="1">
    <source>
        <dbReference type="ARBA" id="ARBA00004141"/>
    </source>
</evidence>
<sequence>MVEKREAPGAIRDIEADNGLPPRYFCSSLFLGSMTAIGLGLLAAIAGFAFPAPLLAIINPEIGPSADISWVSLTYTLTIAVGLTLIGRTTDIFLGDDTFLSAAVSSEPLGVSYFYVVAELVPMKYRFTANSLMYIFTTPGRAFAPAISESLVRTTSAGWRGVFYILIAINAVALLCFTLFYWPPIFQEKHDSQRKFT</sequence>
<feature type="transmembrane region" description="Helical" evidence="2">
    <location>
        <begin position="68"/>
        <end position="87"/>
    </location>
</feature>
<reference evidence="4" key="1">
    <citation type="submission" date="2022-07" db="EMBL/GenBank/DDBJ databases">
        <title>Taxonomy of Aspergillus series Nigri: significant species reduction supported by multi-species coalescent approaches.</title>
        <authorList>
            <person name="Bian C."/>
            <person name="Kusuya Y."/>
            <person name="Sklenar F."/>
            <person name="D'hooge E."/>
            <person name="Yaguchi T."/>
            <person name="Takahashi H."/>
            <person name="Hubka V."/>
        </authorList>
    </citation>
    <scope>NUCLEOTIDE SEQUENCE</scope>
    <source>
        <strain evidence="4">IFM 56815</strain>
    </source>
</reference>
<dbReference type="InterPro" id="IPR020846">
    <property type="entry name" value="MFS_dom"/>
</dbReference>
<comment type="subcellular location">
    <subcellularLocation>
        <location evidence="1">Membrane</location>
        <topology evidence="1">Multi-pass membrane protein</topology>
    </subcellularLocation>
</comment>
<dbReference type="GO" id="GO:0016020">
    <property type="term" value="C:membrane"/>
    <property type="evidence" value="ECO:0007669"/>
    <property type="project" value="UniProtKB-SubCell"/>
</dbReference>
<proteinExistence type="predicted"/>
<evidence type="ECO:0000256" key="2">
    <source>
        <dbReference type="SAM" id="Phobius"/>
    </source>
</evidence>
<dbReference type="GO" id="GO:0022857">
    <property type="term" value="F:transmembrane transporter activity"/>
    <property type="evidence" value="ECO:0007669"/>
    <property type="project" value="InterPro"/>
</dbReference>
<dbReference type="InterPro" id="IPR011701">
    <property type="entry name" value="MFS"/>
</dbReference>
<evidence type="ECO:0000313" key="5">
    <source>
        <dbReference type="Proteomes" id="UP001144157"/>
    </source>
</evidence>
<dbReference type="AlphaFoldDB" id="A0A9W6ES42"/>
<dbReference type="Proteomes" id="UP001144157">
    <property type="component" value="Unassembled WGS sequence"/>
</dbReference>
<dbReference type="EMBL" id="BRPE01000024">
    <property type="protein sequence ID" value="GLA90389.1"/>
    <property type="molecule type" value="Genomic_DNA"/>
</dbReference>